<evidence type="ECO:0000259" key="2">
    <source>
        <dbReference type="Pfam" id="PF16220"/>
    </source>
</evidence>
<dbReference type="InterPro" id="IPR006860">
    <property type="entry name" value="FecR"/>
</dbReference>
<keyword evidence="4" id="KW-1185">Reference proteome</keyword>
<accession>A0ABY7R5D5</accession>
<dbReference type="InterPro" id="IPR012373">
    <property type="entry name" value="Ferrdict_sens_TM"/>
</dbReference>
<name>A0ABY7R5D5_9PSED</name>
<evidence type="ECO:0000259" key="1">
    <source>
        <dbReference type="Pfam" id="PF04773"/>
    </source>
</evidence>
<dbReference type="PANTHER" id="PTHR30273:SF2">
    <property type="entry name" value="PROTEIN FECR"/>
    <property type="match status" value="1"/>
</dbReference>
<dbReference type="InterPro" id="IPR032623">
    <property type="entry name" value="FecR_N"/>
</dbReference>
<protein>
    <submittedName>
        <fullName evidence="3">Fec operon regulator FecR</fullName>
    </submittedName>
</protein>
<evidence type="ECO:0000313" key="4">
    <source>
        <dbReference type="Proteomes" id="UP001214301"/>
    </source>
</evidence>
<dbReference type="Proteomes" id="UP001214301">
    <property type="component" value="Chromosome"/>
</dbReference>
<dbReference type="Pfam" id="PF04773">
    <property type="entry name" value="FecR"/>
    <property type="match status" value="1"/>
</dbReference>
<feature type="domain" description="FecR N-terminal" evidence="2">
    <location>
        <begin position="14"/>
        <end position="53"/>
    </location>
</feature>
<organism evidence="3 4">
    <name type="scientific">Pseudomonas capeferrum</name>
    <dbReference type="NCBI Taxonomy" id="1495066"/>
    <lineage>
        <taxon>Bacteria</taxon>
        <taxon>Pseudomonadati</taxon>
        <taxon>Pseudomonadota</taxon>
        <taxon>Gammaproteobacteria</taxon>
        <taxon>Pseudomonadales</taxon>
        <taxon>Pseudomonadaceae</taxon>
        <taxon>Pseudomonas</taxon>
    </lineage>
</organism>
<sequence>MSLSPAELQAISVAARWYARLHSGIATDADRRAWNDWLVADPVHRQAWQRMAAVAEQMTSVPGALAAPALRGAERSRRQLLRSVVVLVPATSLGWLGWRSDTAQQQFADYRTAVGERRAFRLADGSSLLLNTDTSVNLKYDGQQRVLELLRGEILVTTAVDPAQRPFTVHTRHGQVRALGTRFIVRAQALGGEVAVLEKAVEVRATSGALAVRVEAGQSIAFSDRSVGALRRNDASVGAWQQGSIIALDRPLAELLADLSRYRSGVLRCDPRIAQLKVSGAFPIDDTDRALAALESGFALRVTRFSRFWVNVSPPDSPLAL</sequence>
<gene>
    <name evidence="3" type="primary">fecR</name>
    <name evidence="3" type="ORF">PMC74_17955</name>
</gene>
<feature type="domain" description="FecR protein" evidence="1">
    <location>
        <begin position="109"/>
        <end position="202"/>
    </location>
</feature>
<dbReference type="PIRSF" id="PIRSF018266">
    <property type="entry name" value="FecR"/>
    <property type="match status" value="1"/>
</dbReference>
<reference evidence="3 4" key="1">
    <citation type="journal article" date="2020" name="Front. Microbiol.">
        <title>Toward Biorecycling: Isolation of a Soil Bacterium That Grows on a Polyurethane Oligomer and Monomer.</title>
        <authorList>
            <person name="Espinosa M.J.C."/>
            <person name="Blanco A.C."/>
            <person name="Schmidgall T."/>
            <person name="Atanasoff-Kardjalieff A.K."/>
            <person name="Kappelmeyer U."/>
            <person name="Tischler D."/>
            <person name="Pieper D.H."/>
            <person name="Heipieper H.J."/>
            <person name="Eberlein C."/>
        </authorList>
    </citation>
    <scope>NUCLEOTIDE SEQUENCE [LARGE SCALE GENOMIC DNA]</scope>
    <source>
        <strain evidence="3 4">TDA1</strain>
    </source>
</reference>
<dbReference type="RefSeq" id="WP_047581246.1">
    <property type="nucleotide sequence ID" value="NZ_CP116669.1"/>
</dbReference>
<dbReference type="PANTHER" id="PTHR30273">
    <property type="entry name" value="PERIPLASMIC SIGNAL SENSOR AND SIGMA FACTOR ACTIVATOR FECR-RELATED"/>
    <property type="match status" value="1"/>
</dbReference>
<dbReference type="Gene3D" id="2.60.120.1440">
    <property type="match status" value="1"/>
</dbReference>
<dbReference type="Pfam" id="PF16220">
    <property type="entry name" value="DUF4880"/>
    <property type="match status" value="1"/>
</dbReference>
<evidence type="ECO:0000313" key="3">
    <source>
        <dbReference type="EMBL" id="WCH98649.1"/>
    </source>
</evidence>
<proteinExistence type="predicted"/>
<dbReference type="EMBL" id="CP116669">
    <property type="protein sequence ID" value="WCH98649.1"/>
    <property type="molecule type" value="Genomic_DNA"/>
</dbReference>